<name>A0A3A9ZXY1_9ACTN</name>
<dbReference type="AlphaFoldDB" id="A0A3A9ZXY1"/>
<dbReference type="OrthoDB" id="4210699at2"/>
<reference evidence="1 2" key="1">
    <citation type="journal article" date="2015" name="Int. J. Syst. Evol. Microbiol.">
        <title>Micromonospora costi sp. nov., isolated from a leaf of Costus speciosus.</title>
        <authorList>
            <person name="Thawai C."/>
        </authorList>
    </citation>
    <scope>NUCLEOTIDE SEQUENCE [LARGE SCALE GENOMIC DNA]</scope>
    <source>
        <strain evidence="1 2">CS1-12</strain>
    </source>
</reference>
<comment type="caution">
    <text evidence="1">The sequence shown here is derived from an EMBL/GenBank/DDBJ whole genome shotgun (WGS) entry which is preliminary data.</text>
</comment>
<dbReference type="RefSeq" id="WP_120781811.1">
    <property type="nucleotide sequence ID" value="NZ_JBHLUP010000002.1"/>
</dbReference>
<accession>A0A3A9ZXY1</accession>
<gene>
    <name evidence="1" type="ORF">D7193_24160</name>
</gene>
<proteinExistence type="predicted"/>
<keyword evidence="2" id="KW-1185">Reference proteome</keyword>
<sequence>MAERHPALARLDALLGRWTVQPKVDGLGVGWTDFSWIENGMFLRQFADAEPLPADAPRAWRENNPLPVTSLIGLDEAGEEFSVLYADARGVHRVYRMTFADGVWRMWREAAGFHQRFTGTLSPDGDTIDARWERSEDGADWQLDFEVTYRR</sequence>
<organism evidence="1 2">
    <name type="scientific">Micromonospora costi</name>
    <dbReference type="NCBI Taxonomy" id="1530042"/>
    <lineage>
        <taxon>Bacteria</taxon>
        <taxon>Bacillati</taxon>
        <taxon>Actinomycetota</taxon>
        <taxon>Actinomycetes</taxon>
        <taxon>Micromonosporales</taxon>
        <taxon>Micromonosporaceae</taxon>
        <taxon>Micromonospora</taxon>
    </lineage>
</organism>
<dbReference type="Proteomes" id="UP000279968">
    <property type="component" value="Unassembled WGS sequence"/>
</dbReference>
<evidence type="ECO:0000313" key="2">
    <source>
        <dbReference type="Proteomes" id="UP000279968"/>
    </source>
</evidence>
<evidence type="ECO:0008006" key="3">
    <source>
        <dbReference type="Google" id="ProtNLM"/>
    </source>
</evidence>
<protein>
    <recommendedName>
        <fullName evidence="3">DUF1579 domain-containing protein</fullName>
    </recommendedName>
</protein>
<evidence type="ECO:0000313" key="1">
    <source>
        <dbReference type="EMBL" id="RKN52904.1"/>
    </source>
</evidence>
<dbReference type="EMBL" id="RBAN01000004">
    <property type="protein sequence ID" value="RKN52904.1"/>
    <property type="molecule type" value="Genomic_DNA"/>
</dbReference>